<dbReference type="Pfam" id="PF22296">
    <property type="entry name" value="bAvd"/>
    <property type="match status" value="1"/>
</dbReference>
<dbReference type="InterPro" id="IPR036583">
    <property type="entry name" value="23S_rRNA_IVS_sf"/>
</dbReference>
<dbReference type="RefSeq" id="WP_111959865.1">
    <property type="nucleotide sequence ID" value="NZ_CP036313.1"/>
</dbReference>
<reference evidence="2 5" key="2">
    <citation type="submission" date="2019-02" db="EMBL/GenBank/DDBJ databases">
        <title>Complete genome sequence of Desulfobacter hydrogenophilus AcRS1.</title>
        <authorList>
            <person name="Marietou A."/>
            <person name="Lund M.B."/>
            <person name="Marshall I.P.G."/>
            <person name="Schreiber L."/>
            <person name="Jorgensen B."/>
        </authorList>
    </citation>
    <scope>NUCLEOTIDE SEQUENCE [LARGE SCALE GENOMIC DNA]</scope>
    <source>
        <strain evidence="2 5">AcRS1</strain>
    </source>
</reference>
<accession>A0A328F6W7</accession>
<evidence type="ECO:0000313" key="4">
    <source>
        <dbReference type="Proteomes" id="UP000248798"/>
    </source>
</evidence>
<feature type="domain" description="bAvd-like" evidence="1">
    <location>
        <begin position="10"/>
        <end position="112"/>
    </location>
</feature>
<evidence type="ECO:0000313" key="5">
    <source>
        <dbReference type="Proteomes" id="UP000293902"/>
    </source>
</evidence>
<dbReference type="OrthoDB" id="9814817at2"/>
<dbReference type="Proteomes" id="UP000293902">
    <property type="component" value="Chromosome"/>
</dbReference>
<gene>
    <name evidence="3" type="primary">avd</name>
    <name evidence="3" type="ORF">DO021_19715</name>
    <name evidence="2" type="ORF">EYB58_16315</name>
</gene>
<dbReference type="EMBL" id="CP036313">
    <property type="protein sequence ID" value="QBH14342.1"/>
    <property type="molecule type" value="Genomic_DNA"/>
</dbReference>
<sequence>MSSTYGSLKIQQKWEDMTVYAYVALRQMPKSERFTLGAEIRSKLWSGFQLIIKANASRNKMPFLFEIDVEIKTLLALTRVAYGMKIIPFKQYEHLSVLLVELGKMLGGWMKYGRS</sequence>
<evidence type="ECO:0000313" key="2">
    <source>
        <dbReference type="EMBL" id="QBH14342.1"/>
    </source>
</evidence>
<evidence type="ECO:0000259" key="1">
    <source>
        <dbReference type="Pfam" id="PF22296"/>
    </source>
</evidence>
<dbReference type="EMBL" id="QLNI01000052">
    <property type="protein sequence ID" value="RAM00344.1"/>
    <property type="molecule type" value="Genomic_DNA"/>
</dbReference>
<dbReference type="Gene3D" id="1.20.1440.60">
    <property type="entry name" value="23S rRNA-intervening sequence"/>
    <property type="match status" value="1"/>
</dbReference>
<protein>
    <submittedName>
        <fullName evidence="3">Diversity-generating retroelement protein Avd</fullName>
    </submittedName>
</protein>
<dbReference type="InterPro" id="IPR055360">
    <property type="entry name" value="bAvd"/>
</dbReference>
<keyword evidence="5" id="KW-1185">Reference proteome</keyword>
<dbReference type="NCBIfam" id="NF033474">
    <property type="entry name" value="DivGenRetAVD"/>
    <property type="match status" value="1"/>
</dbReference>
<dbReference type="SUPFAM" id="SSF158446">
    <property type="entry name" value="IVS-encoded protein-like"/>
    <property type="match status" value="1"/>
</dbReference>
<reference evidence="3 4" key="1">
    <citation type="submission" date="2018-06" db="EMBL/GenBank/DDBJ databases">
        <title>Complete Genome Sequence of Desulfobacter hydrogenophilus (DSM3380).</title>
        <authorList>
            <person name="Marietou A."/>
            <person name="Schreiber L."/>
            <person name="Marshall I."/>
            <person name="Jorgensen B."/>
        </authorList>
    </citation>
    <scope>NUCLEOTIDE SEQUENCE [LARGE SCALE GENOMIC DNA]</scope>
    <source>
        <strain evidence="3 4">DSM 3380</strain>
    </source>
</reference>
<organism evidence="3 4">
    <name type="scientific">Desulfobacter hydrogenophilus</name>
    <dbReference type="NCBI Taxonomy" id="2291"/>
    <lineage>
        <taxon>Bacteria</taxon>
        <taxon>Pseudomonadati</taxon>
        <taxon>Thermodesulfobacteriota</taxon>
        <taxon>Desulfobacteria</taxon>
        <taxon>Desulfobacterales</taxon>
        <taxon>Desulfobacteraceae</taxon>
        <taxon>Desulfobacter</taxon>
    </lineage>
</organism>
<proteinExistence type="predicted"/>
<dbReference type="Proteomes" id="UP000248798">
    <property type="component" value="Unassembled WGS sequence"/>
</dbReference>
<dbReference type="AlphaFoldDB" id="A0A328F6W7"/>
<name>A0A328F6W7_9BACT</name>
<evidence type="ECO:0000313" key="3">
    <source>
        <dbReference type="EMBL" id="RAM00344.1"/>
    </source>
</evidence>
<dbReference type="CDD" id="cd16376">
    <property type="entry name" value="Avd_like"/>
    <property type="match status" value="1"/>
</dbReference>